<gene>
    <name evidence="1" type="ORF">JS278_00929</name>
</gene>
<organism evidence="1 2">
    <name type="scientific">Acidipropionibacterium virtanenii</name>
    <dbReference type="NCBI Taxonomy" id="2057246"/>
    <lineage>
        <taxon>Bacteria</taxon>
        <taxon>Bacillati</taxon>
        <taxon>Actinomycetota</taxon>
        <taxon>Actinomycetes</taxon>
        <taxon>Propionibacteriales</taxon>
        <taxon>Propionibacteriaceae</taxon>
        <taxon>Acidipropionibacterium</taxon>
    </lineage>
</organism>
<keyword evidence="2" id="KW-1185">Reference proteome</keyword>
<dbReference type="EMBL" id="CP025198">
    <property type="protein sequence ID" value="AXE38112.1"/>
    <property type="molecule type" value="Genomic_DNA"/>
</dbReference>
<dbReference type="AlphaFoldDB" id="A0A344US64"/>
<proteinExistence type="predicted"/>
<reference evidence="1 2" key="1">
    <citation type="submission" date="2017-12" db="EMBL/GenBank/DDBJ databases">
        <title>The whole genome sequence of the Acidipropionibacterium virtanenii sp. nov. type strain JS278.</title>
        <authorList>
            <person name="Laine P."/>
            <person name="Deptula P."/>
            <person name="Varmanen P."/>
            <person name="Auvinen P."/>
        </authorList>
    </citation>
    <scope>NUCLEOTIDE SEQUENCE [LARGE SCALE GENOMIC DNA]</scope>
    <source>
        <strain evidence="1 2">JS278</strain>
    </source>
</reference>
<dbReference type="RefSeq" id="WP_147243151.1">
    <property type="nucleotide sequence ID" value="NZ_CP025198.1"/>
</dbReference>
<protein>
    <submittedName>
        <fullName evidence="1">Uncharacterized protein</fullName>
    </submittedName>
</protein>
<accession>A0A344US64</accession>
<dbReference type="Proteomes" id="UP000251995">
    <property type="component" value="Chromosome"/>
</dbReference>
<evidence type="ECO:0000313" key="2">
    <source>
        <dbReference type="Proteomes" id="UP000251995"/>
    </source>
</evidence>
<name>A0A344US64_9ACTN</name>
<dbReference type="OrthoDB" id="179913at2"/>
<dbReference type="KEGG" id="acij:JS278_00929"/>
<sequence>MVSGRTGHGIKGYPLSSKEAKRRLLATSGGTITVDAIEDPNVIEVRTGRTSRTIRIARRRVRDMNFELSAFLDATADITRCALPQRWTTERLALMEQVRDSIGLELPGR</sequence>
<evidence type="ECO:0000313" key="1">
    <source>
        <dbReference type="EMBL" id="AXE38112.1"/>
    </source>
</evidence>